<gene>
    <name evidence="1" type="ORF">OG442_39150</name>
</gene>
<proteinExistence type="predicted"/>
<dbReference type="Proteomes" id="UP001432209">
    <property type="component" value="Chromosome"/>
</dbReference>
<evidence type="ECO:0000313" key="2">
    <source>
        <dbReference type="Proteomes" id="UP001432209"/>
    </source>
</evidence>
<keyword evidence="2" id="KW-1185">Reference proteome</keyword>
<sequence length="65" mass="6596">MDGRGGADAQGVALAAPYGDPLVERGPLGGFQVGRVEEVGDLAGHVEGDRQLRGGRVLLDGGVVR</sequence>
<evidence type="ECO:0000313" key="1">
    <source>
        <dbReference type="EMBL" id="WUX57081.1"/>
    </source>
</evidence>
<dbReference type="EMBL" id="CP109495">
    <property type="protein sequence ID" value="WUX57081.1"/>
    <property type="molecule type" value="Genomic_DNA"/>
</dbReference>
<accession>A0ABZ2AFC9</accession>
<name>A0ABZ2AFC9_STRNV</name>
<dbReference type="RefSeq" id="WP_329082143.1">
    <property type="nucleotide sequence ID" value="NZ_CP109389.1"/>
</dbReference>
<organism evidence="1 2">
    <name type="scientific">Streptomyces niveus</name>
    <name type="common">Streptomyces spheroides</name>
    <dbReference type="NCBI Taxonomy" id="193462"/>
    <lineage>
        <taxon>Bacteria</taxon>
        <taxon>Bacillati</taxon>
        <taxon>Actinomycetota</taxon>
        <taxon>Actinomycetes</taxon>
        <taxon>Kitasatosporales</taxon>
        <taxon>Streptomycetaceae</taxon>
        <taxon>Streptomyces</taxon>
    </lineage>
</organism>
<reference evidence="1" key="1">
    <citation type="submission" date="2022-10" db="EMBL/GenBank/DDBJ databases">
        <title>The complete genomes of actinobacterial strains from the NBC collection.</title>
        <authorList>
            <person name="Joergensen T.S."/>
            <person name="Alvarez Arevalo M."/>
            <person name="Sterndorff E.B."/>
            <person name="Faurdal D."/>
            <person name="Vuksanovic O."/>
            <person name="Mourched A.-S."/>
            <person name="Charusanti P."/>
            <person name="Shaw S."/>
            <person name="Blin K."/>
            <person name="Weber T."/>
        </authorList>
    </citation>
    <scope>NUCLEOTIDE SEQUENCE</scope>
    <source>
        <strain evidence="1">NBC_01432</strain>
    </source>
</reference>
<protein>
    <submittedName>
        <fullName evidence="1">Uncharacterized protein</fullName>
    </submittedName>
</protein>